<dbReference type="RefSeq" id="XP_018754085.1">
    <property type="nucleotide sequence ID" value="XM_018896596.1"/>
</dbReference>
<dbReference type="Gene3D" id="3.40.50.1820">
    <property type="entry name" value="alpha/beta hydrolase"/>
    <property type="match status" value="1"/>
</dbReference>
<evidence type="ECO:0000256" key="1">
    <source>
        <dbReference type="ARBA" id="ARBA00006499"/>
    </source>
</evidence>
<sequence length="527" mass="58752">MKDRVVEGKRLTLLQQTPFHQLQNPALEHRIALLSTIITRAKRRKQPSPPPPPPLPPIPQNPPKTTPTRSEPKESSDKGEPASSDSALYANLNPKPPDPCPYHYKPVYYFFYDSLRQPAVLQAVLESSEPPKLRNAKVRGYSLAPRGRFTSLVEGQPGSGVLGRAVQVQSAEEEYKLGWYQTSAYVLTPCLIEFIDREEPKELAGLVFTDAGDQRAWRTMRFDYKAWKSQIGTRLPRNWQRSTLEPSSYCSCIHCSRWIRSKTPYNRKLLTTKMPPRIPTEDDFSPLSSTLPHTLHFPSPPESTTTFLILFHGLGDHDVPFASFAKNLNLAGVLAISVRGTSVLPAALLGGDRPGYHWGDDLTVDPSTGDIADDSGFEKARNLIMDKLIGETLIEKCGWEMRDIIFFGFGQGGSLALGLAASLNKTPRVTDVFDGESTSPGNKKFKGAISLGGPLPQSMVSTVTNRSKSSTSVLVCQLDDDAVDAVKREFDDVKVVQWKRREVSMPMNRDEVLPLMQFFADKLKNEW</sequence>
<feature type="domain" description="Phospholipase/carboxylesterase/thioesterase" evidence="3">
    <location>
        <begin position="300"/>
        <end position="446"/>
    </location>
</feature>
<dbReference type="EMBL" id="DS022251">
    <property type="protein sequence ID" value="EWG47894.1"/>
    <property type="molecule type" value="Genomic_DNA"/>
</dbReference>
<dbReference type="GO" id="GO:0005737">
    <property type="term" value="C:cytoplasm"/>
    <property type="evidence" value="ECO:0007669"/>
    <property type="project" value="TreeGrafter"/>
</dbReference>
<gene>
    <name evidence="4" type="ORF">FVEG_07886</name>
</gene>
<reference evidence="4 5" key="1">
    <citation type="journal article" date="2010" name="Nature">
        <title>Comparative genomics reveals mobile pathogenicity chromosomes in Fusarium.</title>
        <authorList>
            <person name="Ma L.J."/>
            <person name="van der Does H.C."/>
            <person name="Borkovich K.A."/>
            <person name="Coleman J.J."/>
            <person name="Daboussi M.J."/>
            <person name="Di Pietro A."/>
            <person name="Dufresne M."/>
            <person name="Freitag M."/>
            <person name="Grabherr M."/>
            <person name="Henrissat B."/>
            <person name="Houterman P.M."/>
            <person name="Kang S."/>
            <person name="Shim W.B."/>
            <person name="Woloshuk C."/>
            <person name="Xie X."/>
            <person name="Xu J.R."/>
            <person name="Antoniw J."/>
            <person name="Baker S.E."/>
            <person name="Bluhm B.H."/>
            <person name="Breakspear A."/>
            <person name="Brown D.W."/>
            <person name="Butchko R.A."/>
            <person name="Chapman S."/>
            <person name="Coulson R."/>
            <person name="Coutinho P.M."/>
            <person name="Danchin E.G."/>
            <person name="Diener A."/>
            <person name="Gale L.R."/>
            <person name="Gardiner D.M."/>
            <person name="Goff S."/>
            <person name="Hammond-Kosack K.E."/>
            <person name="Hilburn K."/>
            <person name="Hua-Van A."/>
            <person name="Jonkers W."/>
            <person name="Kazan K."/>
            <person name="Kodira C.D."/>
            <person name="Koehrsen M."/>
            <person name="Kumar L."/>
            <person name="Lee Y.H."/>
            <person name="Li L."/>
            <person name="Manners J.M."/>
            <person name="Miranda-Saavedra D."/>
            <person name="Mukherjee M."/>
            <person name="Park G."/>
            <person name="Park J."/>
            <person name="Park S.Y."/>
            <person name="Proctor R.H."/>
            <person name="Regev A."/>
            <person name="Ruiz-Roldan M.C."/>
            <person name="Sain D."/>
            <person name="Sakthikumar S."/>
            <person name="Sykes S."/>
            <person name="Schwartz D.C."/>
            <person name="Turgeon B.G."/>
            <person name="Wapinski I."/>
            <person name="Yoder O."/>
            <person name="Young S."/>
            <person name="Zeng Q."/>
            <person name="Zhou S."/>
            <person name="Galagan J."/>
            <person name="Cuomo C.A."/>
            <person name="Kistler H.C."/>
            <person name="Rep M."/>
        </authorList>
    </citation>
    <scope>NUCLEOTIDE SEQUENCE [LARGE SCALE GENOMIC DNA]</scope>
    <source>
        <strain evidence="5">M3125 / FGSC 7600</strain>
    </source>
</reference>
<dbReference type="STRING" id="334819.W7MJK1"/>
<feature type="region of interest" description="Disordered" evidence="2">
    <location>
        <begin position="38"/>
        <end position="94"/>
    </location>
</feature>
<dbReference type="InterPro" id="IPR050565">
    <property type="entry name" value="LYPA1-2/EST-like"/>
</dbReference>
<accession>W7MJK1</accession>
<dbReference type="InterPro" id="IPR013024">
    <property type="entry name" value="GGCT-like"/>
</dbReference>
<dbReference type="eggNOG" id="KOG2112">
    <property type="taxonomic scope" value="Eukaryota"/>
</dbReference>
<keyword evidence="5" id="KW-1185">Reference proteome</keyword>
<dbReference type="InterPro" id="IPR029058">
    <property type="entry name" value="AB_hydrolase_fold"/>
</dbReference>
<evidence type="ECO:0000256" key="2">
    <source>
        <dbReference type="SAM" id="MobiDB-lite"/>
    </source>
</evidence>
<protein>
    <recommendedName>
        <fullName evidence="3">Phospholipase/carboxylesterase/thioesterase domain-containing protein</fullName>
    </recommendedName>
</protein>
<evidence type="ECO:0000313" key="4">
    <source>
        <dbReference type="EMBL" id="EWG47894.1"/>
    </source>
</evidence>
<dbReference type="CDD" id="cd06661">
    <property type="entry name" value="GGCT_like"/>
    <property type="match status" value="1"/>
</dbReference>
<evidence type="ECO:0000313" key="5">
    <source>
        <dbReference type="Proteomes" id="UP000009096"/>
    </source>
</evidence>
<dbReference type="PANTHER" id="PTHR10655">
    <property type="entry name" value="LYSOPHOSPHOLIPASE-RELATED"/>
    <property type="match status" value="1"/>
</dbReference>
<comment type="similarity">
    <text evidence="1">Belongs to the AB hydrolase superfamily. AB hydrolase 2 family.</text>
</comment>
<dbReference type="SUPFAM" id="SSF53474">
    <property type="entry name" value="alpha/beta-Hydrolases"/>
    <property type="match status" value="1"/>
</dbReference>
<dbReference type="AlphaFoldDB" id="W7MJK1"/>
<dbReference type="Gene3D" id="3.10.490.10">
    <property type="entry name" value="Gamma-glutamyl cyclotransferase-like"/>
    <property type="match status" value="1"/>
</dbReference>
<feature type="compositionally biased region" description="Basic and acidic residues" evidence="2">
    <location>
        <begin position="70"/>
        <end position="80"/>
    </location>
</feature>
<dbReference type="GO" id="GO:0008474">
    <property type="term" value="F:palmitoyl-(protein) hydrolase activity"/>
    <property type="evidence" value="ECO:0007669"/>
    <property type="project" value="TreeGrafter"/>
</dbReference>
<dbReference type="Proteomes" id="UP000009096">
    <property type="component" value="Chromosome 3"/>
</dbReference>
<dbReference type="KEGG" id="fvr:FVEG_07886"/>
<dbReference type="GeneID" id="30065655"/>
<dbReference type="PANTHER" id="PTHR10655:SF67">
    <property type="entry name" value="PHOSPHOLIPASE_CARBOXYLESTERASE SUPERFAMILY (AFU_ORTHOLOGUE AFUA_5G09340)"/>
    <property type="match status" value="1"/>
</dbReference>
<evidence type="ECO:0000259" key="3">
    <source>
        <dbReference type="Pfam" id="PF02230"/>
    </source>
</evidence>
<organism evidence="4 5">
    <name type="scientific">Gibberella moniliformis (strain M3125 / FGSC 7600)</name>
    <name type="common">Maize ear and stalk rot fungus</name>
    <name type="synonym">Fusarium verticillioides</name>
    <dbReference type="NCBI Taxonomy" id="334819"/>
    <lineage>
        <taxon>Eukaryota</taxon>
        <taxon>Fungi</taxon>
        <taxon>Dikarya</taxon>
        <taxon>Ascomycota</taxon>
        <taxon>Pezizomycotina</taxon>
        <taxon>Sordariomycetes</taxon>
        <taxon>Hypocreomycetidae</taxon>
        <taxon>Hypocreales</taxon>
        <taxon>Nectriaceae</taxon>
        <taxon>Fusarium</taxon>
        <taxon>Fusarium fujikuroi species complex</taxon>
    </lineage>
</organism>
<dbReference type="Pfam" id="PF02230">
    <property type="entry name" value="Abhydrolase_2"/>
    <property type="match status" value="1"/>
</dbReference>
<feature type="compositionally biased region" description="Pro residues" evidence="2">
    <location>
        <begin position="47"/>
        <end position="65"/>
    </location>
</feature>
<dbReference type="OrthoDB" id="437457at2759"/>
<dbReference type="VEuPathDB" id="FungiDB:FVEG_07886"/>
<dbReference type="InterPro" id="IPR003140">
    <property type="entry name" value="PLipase/COase/thioEstase"/>
</dbReference>
<proteinExistence type="inferred from homology"/>
<dbReference type="GO" id="GO:0052689">
    <property type="term" value="F:carboxylic ester hydrolase activity"/>
    <property type="evidence" value="ECO:0007669"/>
    <property type="project" value="TreeGrafter"/>
</dbReference>
<name>W7MJK1_GIBM7</name>